<keyword evidence="3" id="KW-1185">Reference proteome</keyword>
<dbReference type="RefSeq" id="WP_102117322.1">
    <property type="nucleotide sequence ID" value="NZ_CP065177.1"/>
</dbReference>
<name>A0A9Q2IAH5_9GAMM</name>
<accession>A0A9Q2IAH5</accession>
<evidence type="ECO:0000313" key="2">
    <source>
        <dbReference type="EMBL" id="URG48388.1"/>
    </source>
</evidence>
<protein>
    <submittedName>
        <fullName evidence="2">ROK family protein</fullName>
    </submittedName>
</protein>
<dbReference type="InterPro" id="IPR049874">
    <property type="entry name" value="ROK_cs"/>
</dbReference>
<dbReference type="PROSITE" id="PS01125">
    <property type="entry name" value="ROK"/>
    <property type="match status" value="1"/>
</dbReference>
<evidence type="ECO:0000256" key="1">
    <source>
        <dbReference type="ARBA" id="ARBA00023277"/>
    </source>
</evidence>
<sequence length="311" mass="33589">MLSLGIDIGGSKIEAVVLNAAGEVVYLQRYATEKQSYESFFHRLCQVIEEVRKALQQPFTIGICLPGTVEASNRCIKNSNILVINQQPLPAMLEAYVKQPIAISNDANCFTLSEAIDGAGRGYDTVFGVILGTGCGGGIAIHQRVLDGRNRCAGELGHNALPRYTPEYDGPAVSCYCGQSNCIESFVSGTGLAQRYNHFNGTTLSAREIMDAVEFKESNALAYFQRYQDQLARALASVVNLLDPDVIVLGGGLSNSEAIYTDLGDRIARYVFSNTFMTPIVQARYGDSSGVRGAAWLGAKAGYPMPDDETL</sequence>
<dbReference type="PANTHER" id="PTHR18964:SF174">
    <property type="entry name" value="D-ALLOSE KINASE-RELATED"/>
    <property type="match status" value="1"/>
</dbReference>
<dbReference type="PANTHER" id="PTHR18964">
    <property type="entry name" value="ROK (REPRESSOR, ORF, KINASE) FAMILY"/>
    <property type="match status" value="1"/>
</dbReference>
<dbReference type="CDD" id="cd24066">
    <property type="entry name" value="ASKHA_NBD_ROK_EcFRK-like"/>
    <property type="match status" value="1"/>
</dbReference>
<dbReference type="KEGG" id="pqu:IG609_016690"/>
<dbReference type="GO" id="GO:0004396">
    <property type="term" value="F:hexokinase activity"/>
    <property type="evidence" value="ECO:0007669"/>
    <property type="project" value="TreeGrafter"/>
</dbReference>
<dbReference type="InterPro" id="IPR000600">
    <property type="entry name" value="ROK"/>
</dbReference>
<proteinExistence type="predicted"/>
<gene>
    <name evidence="2" type="ORF">IG609_016690</name>
</gene>
<dbReference type="Gene3D" id="3.30.420.40">
    <property type="match status" value="2"/>
</dbReference>
<reference evidence="2 3" key="1">
    <citation type="journal article" date="2021" name="Int. J. Syst. Evol. Microbiol.">
        <title>&lt;i&gt;Pectobacterium quasiaquaticum&lt;/i&gt; sp. nov., isolated from waterways.</title>
        <authorList>
            <person name="Ben Moussa H."/>
            <person name="Pedron J."/>
            <person name="Bertrand C."/>
            <person name="Hecquet A."/>
            <person name="Barny M.A."/>
        </authorList>
    </citation>
    <scope>NUCLEOTIDE SEQUENCE [LARGE SCALE GENOMIC DNA]</scope>
    <source>
        <strain evidence="2 3">A477-S1-J17</strain>
    </source>
</reference>
<dbReference type="AlphaFoldDB" id="A0A9Q2IAH5"/>
<dbReference type="Pfam" id="PF00480">
    <property type="entry name" value="ROK"/>
    <property type="match status" value="1"/>
</dbReference>
<dbReference type="Proteomes" id="UP000806577">
    <property type="component" value="Chromosome"/>
</dbReference>
<dbReference type="SUPFAM" id="SSF53067">
    <property type="entry name" value="Actin-like ATPase domain"/>
    <property type="match status" value="1"/>
</dbReference>
<keyword evidence="1" id="KW-0119">Carbohydrate metabolism</keyword>
<evidence type="ECO:0000313" key="3">
    <source>
        <dbReference type="Proteomes" id="UP000806577"/>
    </source>
</evidence>
<organism evidence="2 3">
    <name type="scientific">Pectobacterium quasiaquaticum</name>
    <dbReference type="NCBI Taxonomy" id="2774015"/>
    <lineage>
        <taxon>Bacteria</taxon>
        <taxon>Pseudomonadati</taxon>
        <taxon>Pseudomonadota</taxon>
        <taxon>Gammaproteobacteria</taxon>
        <taxon>Enterobacterales</taxon>
        <taxon>Pectobacteriaceae</taxon>
        <taxon>Pectobacterium</taxon>
    </lineage>
</organism>
<dbReference type="InterPro" id="IPR043129">
    <property type="entry name" value="ATPase_NBD"/>
</dbReference>
<dbReference type="EMBL" id="CP065177">
    <property type="protein sequence ID" value="URG48388.1"/>
    <property type="molecule type" value="Genomic_DNA"/>
</dbReference>